<evidence type="ECO:0000313" key="1">
    <source>
        <dbReference type="EMBL" id="AAM91650.1"/>
    </source>
</evidence>
<gene>
    <name evidence="1" type="ordered locus">At4g23830</name>
</gene>
<dbReference type="PANTHER" id="PTHR12904:SF23">
    <property type="entry name" value="PROTEIN ZER-1 HOMOLOG"/>
    <property type="match status" value="1"/>
</dbReference>
<dbReference type="AlphaFoldDB" id="Q8L7G6"/>
<proteinExistence type="evidence at transcript level"/>
<dbReference type="PANTHER" id="PTHR12904">
    <property type="match status" value="1"/>
</dbReference>
<dbReference type="InterPro" id="IPR006553">
    <property type="entry name" value="Leu-rich_rpt_Cys-con_subtyp"/>
</dbReference>
<name>Q8L7G6_ARATH</name>
<reference evidence="1" key="1">
    <citation type="submission" date="2002-07" db="EMBL/GenBank/DDBJ databases">
        <title>Arabidopsis Open Reading Frame (ORF) Clones.</title>
        <authorList>
            <person name="Yamada K."/>
            <person name="Chan M.M."/>
            <person name="Chang C.H."/>
            <person name="Dale J.M."/>
            <person name="Deng J.M."/>
            <person name="Hsuan V.W."/>
            <person name="Lee J.M."/>
            <person name="Quach H.L."/>
            <person name="Tang C.C."/>
            <person name="Toriumi M."/>
            <person name="Wallender E.K."/>
            <person name="Wong C."/>
            <person name="Wu H.C."/>
            <person name="Yu G."/>
            <person name="Yuan S."/>
            <person name="Bowser L."/>
            <person name="Chen H."/>
            <person name="Cheuk R."/>
            <person name="Jones T."/>
            <person name="Karlin-Neumann G."/>
            <person name="Kim C."/>
            <person name="Lam B."/>
            <person name="Lin J."/>
            <person name="Miranda M."/>
            <person name="Nguyen M."/>
            <person name="Palm C.J."/>
            <person name="Shinn P."/>
            <person name="Southwick A."/>
            <person name="Davis R.W."/>
            <person name="Ecker J.R."/>
            <person name="Theologis A."/>
        </authorList>
    </citation>
    <scope>NUCLEOTIDE SEQUENCE</scope>
</reference>
<dbReference type="SUPFAM" id="SSF52047">
    <property type="entry name" value="RNI-like"/>
    <property type="match status" value="1"/>
</dbReference>
<protein>
    <submittedName>
        <fullName evidence="1">Uncharacterized protein At4g23830</fullName>
    </submittedName>
</protein>
<dbReference type="InterPro" id="IPR032675">
    <property type="entry name" value="LRR_dom_sf"/>
</dbReference>
<dbReference type="ExpressionAtlas" id="Q8L7G6">
    <property type="expression patterns" value="baseline and differential"/>
</dbReference>
<dbReference type="InterPro" id="IPR051341">
    <property type="entry name" value="Zyg-11_UBL_adapter"/>
</dbReference>
<organism evidence="1">
    <name type="scientific">Arabidopsis thaliana</name>
    <name type="common">Mouse-ear cress</name>
    <dbReference type="NCBI Taxonomy" id="3702"/>
    <lineage>
        <taxon>Eukaryota</taxon>
        <taxon>Viridiplantae</taxon>
        <taxon>Streptophyta</taxon>
        <taxon>Embryophyta</taxon>
        <taxon>Tracheophyta</taxon>
        <taxon>Spermatophyta</taxon>
        <taxon>Magnoliopsida</taxon>
        <taxon>eudicotyledons</taxon>
        <taxon>Gunneridae</taxon>
        <taxon>Pentapetalae</taxon>
        <taxon>rosids</taxon>
        <taxon>malvids</taxon>
        <taxon>Brassicales</taxon>
        <taxon>Brassicaceae</taxon>
        <taxon>Camelineae</taxon>
        <taxon>Arabidopsis</taxon>
    </lineage>
</organism>
<dbReference type="SMART" id="SM00367">
    <property type="entry name" value="LRR_CC"/>
    <property type="match status" value="2"/>
</dbReference>
<accession>Q8L7G6</accession>
<dbReference type="Gene3D" id="3.80.10.10">
    <property type="entry name" value="Ribonuclease Inhibitor"/>
    <property type="match status" value="1"/>
</dbReference>
<dbReference type="EMBL" id="AY133716">
    <property type="protein sequence ID" value="AAM91650.1"/>
    <property type="molecule type" value="mRNA"/>
</dbReference>
<sequence length="192" mass="21463">MESPLVRLCLKEACKSGDAVERWRLQRRSLESLPPHLADALLRRLLKKRLLFPSLLEGFKYSVENIDLRGKSSVNAEWMAYIGGFVNLITLNLSDCQRINSSTLWPITGLTSLTELDLSRCFKVTDAGMKHLQSVVNLKKLWISQTGVTEVGISLLASLKKLSLLDLGGLPVTDQNLISLQVLPVLFLYCSH</sequence>